<gene>
    <name evidence="2" type="ORF">CY34DRAFT_809629</name>
</gene>
<evidence type="ECO:0000313" key="2">
    <source>
        <dbReference type="EMBL" id="KIK38186.1"/>
    </source>
</evidence>
<dbReference type="AlphaFoldDB" id="A0A0D0A8X8"/>
<reference evidence="2 3" key="1">
    <citation type="submission" date="2014-04" db="EMBL/GenBank/DDBJ databases">
        <authorList>
            <consortium name="DOE Joint Genome Institute"/>
            <person name="Kuo A."/>
            <person name="Ruytinx J."/>
            <person name="Rineau F."/>
            <person name="Colpaert J."/>
            <person name="Kohler A."/>
            <person name="Nagy L.G."/>
            <person name="Floudas D."/>
            <person name="Copeland A."/>
            <person name="Barry K.W."/>
            <person name="Cichocki N."/>
            <person name="Veneault-Fourrey C."/>
            <person name="LaButti K."/>
            <person name="Lindquist E.A."/>
            <person name="Lipzen A."/>
            <person name="Lundell T."/>
            <person name="Morin E."/>
            <person name="Murat C."/>
            <person name="Sun H."/>
            <person name="Tunlid A."/>
            <person name="Henrissat B."/>
            <person name="Grigoriev I.V."/>
            <person name="Hibbett D.S."/>
            <person name="Martin F."/>
            <person name="Nordberg H.P."/>
            <person name="Cantor M.N."/>
            <person name="Hua S.X."/>
        </authorList>
    </citation>
    <scope>NUCLEOTIDE SEQUENCE [LARGE SCALE GENOMIC DNA]</scope>
    <source>
        <strain evidence="2 3">UH-Slu-Lm8-n1</strain>
    </source>
</reference>
<dbReference type="OrthoDB" id="5595379at2759"/>
<sequence length="91" mass="10691">MTGRPFSPPLSYRTSSRRYALKLERSEILEGRCHKCKKWVPVESIKDCEVKVKELFWWKHAATCHQGSQVPGDDDFYEQDDVFCRLQELGL</sequence>
<dbReference type="PANTHER" id="PTHR28125:SF2">
    <property type="entry name" value="MEIOTIC EXPRESSION UP-REGULATED PROTEIN 26"/>
    <property type="match status" value="1"/>
</dbReference>
<dbReference type="Proteomes" id="UP000054485">
    <property type="component" value="Unassembled WGS sequence"/>
</dbReference>
<feature type="domain" description="Transcription regulator Rua1 C-terminal" evidence="1">
    <location>
        <begin position="2"/>
        <end position="65"/>
    </location>
</feature>
<evidence type="ECO:0000313" key="3">
    <source>
        <dbReference type="Proteomes" id="UP000054485"/>
    </source>
</evidence>
<dbReference type="STRING" id="930992.A0A0D0A8X8"/>
<evidence type="ECO:0000259" key="1">
    <source>
        <dbReference type="Pfam" id="PF14616"/>
    </source>
</evidence>
<dbReference type="InterPro" id="IPR028012">
    <property type="entry name" value="Rua1_C"/>
</dbReference>
<reference evidence="3" key="2">
    <citation type="submission" date="2015-01" db="EMBL/GenBank/DDBJ databases">
        <title>Evolutionary Origins and Diversification of the Mycorrhizal Mutualists.</title>
        <authorList>
            <consortium name="DOE Joint Genome Institute"/>
            <consortium name="Mycorrhizal Genomics Consortium"/>
            <person name="Kohler A."/>
            <person name="Kuo A."/>
            <person name="Nagy L.G."/>
            <person name="Floudas D."/>
            <person name="Copeland A."/>
            <person name="Barry K.W."/>
            <person name="Cichocki N."/>
            <person name="Veneault-Fourrey C."/>
            <person name="LaButti K."/>
            <person name="Lindquist E.A."/>
            <person name="Lipzen A."/>
            <person name="Lundell T."/>
            <person name="Morin E."/>
            <person name="Murat C."/>
            <person name="Riley R."/>
            <person name="Ohm R."/>
            <person name="Sun H."/>
            <person name="Tunlid A."/>
            <person name="Henrissat B."/>
            <person name="Grigoriev I.V."/>
            <person name="Hibbett D.S."/>
            <person name="Martin F."/>
        </authorList>
    </citation>
    <scope>NUCLEOTIDE SEQUENCE [LARGE SCALE GENOMIC DNA]</scope>
    <source>
        <strain evidence="3">UH-Slu-Lm8-n1</strain>
    </source>
</reference>
<dbReference type="PANTHER" id="PTHR28125">
    <property type="entry name" value="MEIOTIC EXPRESSION UP-REGULATED PROTEIN 26"/>
    <property type="match status" value="1"/>
</dbReference>
<dbReference type="Pfam" id="PF14616">
    <property type="entry name" value="Rua1_C"/>
    <property type="match status" value="1"/>
</dbReference>
<dbReference type="EMBL" id="KN835407">
    <property type="protein sequence ID" value="KIK38186.1"/>
    <property type="molecule type" value="Genomic_DNA"/>
</dbReference>
<proteinExistence type="predicted"/>
<keyword evidence="3" id="KW-1185">Reference proteome</keyword>
<accession>A0A0D0A8X8</accession>
<dbReference type="InParanoid" id="A0A0D0A8X8"/>
<organism evidence="2 3">
    <name type="scientific">Suillus luteus UH-Slu-Lm8-n1</name>
    <dbReference type="NCBI Taxonomy" id="930992"/>
    <lineage>
        <taxon>Eukaryota</taxon>
        <taxon>Fungi</taxon>
        <taxon>Dikarya</taxon>
        <taxon>Basidiomycota</taxon>
        <taxon>Agaricomycotina</taxon>
        <taxon>Agaricomycetes</taxon>
        <taxon>Agaricomycetidae</taxon>
        <taxon>Boletales</taxon>
        <taxon>Suillineae</taxon>
        <taxon>Suillaceae</taxon>
        <taxon>Suillus</taxon>
    </lineage>
</organism>
<name>A0A0D0A8X8_9AGAM</name>
<protein>
    <recommendedName>
        <fullName evidence="1">Transcription regulator Rua1 C-terminal domain-containing protein</fullName>
    </recommendedName>
</protein>
<dbReference type="HOGENOM" id="CLU_154975_0_0_1"/>